<dbReference type="EMBL" id="BMAT01012187">
    <property type="protein sequence ID" value="GFR87588.1"/>
    <property type="molecule type" value="Genomic_DNA"/>
</dbReference>
<accession>A0AAV4GRN3</accession>
<gene>
    <name evidence="1" type="ORF">ElyMa_006080700</name>
</gene>
<name>A0AAV4GRN3_9GAST</name>
<evidence type="ECO:0000313" key="1">
    <source>
        <dbReference type="EMBL" id="GFR87588.1"/>
    </source>
</evidence>
<organism evidence="1 2">
    <name type="scientific">Elysia marginata</name>
    <dbReference type="NCBI Taxonomy" id="1093978"/>
    <lineage>
        <taxon>Eukaryota</taxon>
        <taxon>Metazoa</taxon>
        <taxon>Spiralia</taxon>
        <taxon>Lophotrochozoa</taxon>
        <taxon>Mollusca</taxon>
        <taxon>Gastropoda</taxon>
        <taxon>Heterobranchia</taxon>
        <taxon>Euthyneura</taxon>
        <taxon>Panpulmonata</taxon>
        <taxon>Sacoglossa</taxon>
        <taxon>Placobranchoidea</taxon>
        <taxon>Plakobranchidae</taxon>
        <taxon>Elysia</taxon>
    </lineage>
</organism>
<sequence>MAFKHFDNLKAKKQKKKRKLLKKLQLFQSSKRQFQEKRDSNAQPQEIIITLPSYSGTVYRVPENRSVDNGGSEVGHVEAIFDGMCVYLGAMSSASFVYLLATSENARAFTEDLLVSAFHVM</sequence>
<proteinExistence type="predicted"/>
<comment type="caution">
    <text evidence="1">The sequence shown here is derived from an EMBL/GenBank/DDBJ whole genome shotgun (WGS) entry which is preliminary data.</text>
</comment>
<reference evidence="1 2" key="1">
    <citation type="journal article" date="2021" name="Elife">
        <title>Chloroplast acquisition without the gene transfer in kleptoplastic sea slugs, Plakobranchus ocellatus.</title>
        <authorList>
            <person name="Maeda T."/>
            <person name="Takahashi S."/>
            <person name="Yoshida T."/>
            <person name="Shimamura S."/>
            <person name="Takaki Y."/>
            <person name="Nagai Y."/>
            <person name="Toyoda A."/>
            <person name="Suzuki Y."/>
            <person name="Arimoto A."/>
            <person name="Ishii H."/>
            <person name="Satoh N."/>
            <person name="Nishiyama T."/>
            <person name="Hasebe M."/>
            <person name="Maruyama T."/>
            <person name="Minagawa J."/>
            <person name="Obokata J."/>
            <person name="Shigenobu S."/>
        </authorList>
    </citation>
    <scope>NUCLEOTIDE SEQUENCE [LARGE SCALE GENOMIC DNA]</scope>
</reference>
<dbReference type="AlphaFoldDB" id="A0AAV4GRN3"/>
<evidence type="ECO:0000313" key="2">
    <source>
        <dbReference type="Proteomes" id="UP000762676"/>
    </source>
</evidence>
<dbReference type="Proteomes" id="UP000762676">
    <property type="component" value="Unassembled WGS sequence"/>
</dbReference>
<protein>
    <submittedName>
        <fullName evidence="1">Uncharacterized protein</fullName>
    </submittedName>
</protein>
<keyword evidence="2" id="KW-1185">Reference proteome</keyword>